<evidence type="ECO:0000256" key="9">
    <source>
        <dbReference type="SAM" id="Phobius"/>
    </source>
</evidence>
<keyword evidence="8 9" id="KW-0472">Membrane</keyword>
<sequence length="164" mass="17145">MQRPRQRGFTLIEVLVAILVLAFGLLALAGLQLQMLRFSQSATLRTIATAEAASLADHVLSNRAGLAANSYNLPVATAKTACMTTAGCSSADLASMGVYMWNQSVAELLGQNAGGTICIDSTPNDGTLAAPACDNVAGAPYVIKIWWKDERSGAVGQFVTSLQP</sequence>
<keyword evidence="11" id="KW-1185">Reference proteome</keyword>
<dbReference type="InterPro" id="IPR012902">
    <property type="entry name" value="N_methyl_site"/>
</dbReference>
<evidence type="ECO:0000256" key="1">
    <source>
        <dbReference type="ARBA" id="ARBA00004377"/>
    </source>
</evidence>
<comment type="subcellular location">
    <subcellularLocation>
        <location evidence="1">Cell inner membrane</location>
        <topology evidence="1">Single-pass membrane protein</topology>
    </subcellularLocation>
</comment>
<keyword evidence="6 9" id="KW-0812">Transmembrane</keyword>
<dbReference type="Proteomes" id="UP001501353">
    <property type="component" value="Unassembled WGS sequence"/>
</dbReference>
<evidence type="ECO:0000256" key="4">
    <source>
        <dbReference type="ARBA" id="ARBA00022481"/>
    </source>
</evidence>
<comment type="similarity">
    <text evidence="2">Belongs to the GSP I family.</text>
</comment>
<dbReference type="Pfam" id="PF07963">
    <property type="entry name" value="N_methyl"/>
    <property type="match status" value="1"/>
</dbReference>
<keyword evidence="5" id="KW-0997">Cell inner membrane</keyword>
<keyword evidence="7 9" id="KW-1133">Transmembrane helix</keyword>
<accession>A0ABP7T270</accession>
<dbReference type="PANTHER" id="PTHR38779">
    <property type="entry name" value="TYPE II SECRETION SYSTEM PROTEIN I-RELATED"/>
    <property type="match status" value="1"/>
</dbReference>
<dbReference type="PROSITE" id="PS00409">
    <property type="entry name" value="PROKAR_NTER_METHYL"/>
    <property type="match status" value="1"/>
</dbReference>
<comment type="caution">
    <text evidence="10">The sequence shown here is derived from an EMBL/GenBank/DDBJ whole genome shotgun (WGS) entry which is preliminary data.</text>
</comment>
<dbReference type="EMBL" id="BAAAZE010000007">
    <property type="protein sequence ID" value="GAA4019874.1"/>
    <property type="molecule type" value="Genomic_DNA"/>
</dbReference>
<evidence type="ECO:0008006" key="12">
    <source>
        <dbReference type="Google" id="ProtNLM"/>
    </source>
</evidence>
<dbReference type="InterPro" id="IPR010052">
    <property type="entry name" value="T2SS_protein-GspI"/>
</dbReference>
<evidence type="ECO:0000256" key="7">
    <source>
        <dbReference type="ARBA" id="ARBA00022989"/>
    </source>
</evidence>
<dbReference type="RefSeq" id="WP_344762683.1">
    <property type="nucleotide sequence ID" value="NZ_BAAAZE010000007.1"/>
</dbReference>
<dbReference type="InterPro" id="IPR013362">
    <property type="entry name" value="Pilus_4_PilV"/>
</dbReference>
<proteinExistence type="inferred from homology"/>
<reference evidence="11" key="1">
    <citation type="journal article" date="2019" name="Int. J. Syst. Evol. Microbiol.">
        <title>The Global Catalogue of Microorganisms (GCM) 10K type strain sequencing project: providing services to taxonomists for standard genome sequencing and annotation.</title>
        <authorList>
            <consortium name="The Broad Institute Genomics Platform"/>
            <consortium name="The Broad Institute Genome Sequencing Center for Infectious Disease"/>
            <person name="Wu L."/>
            <person name="Ma J."/>
        </authorList>
    </citation>
    <scope>NUCLEOTIDE SEQUENCE [LARGE SCALE GENOMIC DNA]</scope>
    <source>
        <strain evidence="11">JCM 16673</strain>
    </source>
</reference>
<dbReference type="NCBIfam" id="TIGR02523">
    <property type="entry name" value="type_IV_pilV"/>
    <property type="match status" value="1"/>
</dbReference>
<feature type="transmembrane region" description="Helical" evidence="9">
    <location>
        <begin position="12"/>
        <end position="31"/>
    </location>
</feature>
<keyword evidence="3" id="KW-1003">Cell membrane</keyword>
<evidence type="ECO:0000313" key="11">
    <source>
        <dbReference type="Proteomes" id="UP001501353"/>
    </source>
</evidence>
<dbReference type="PANTHER" id="PTHR38779:SF2">
    <property type="entry name" value="TYPE II SECRETION SYSTEM PROTEIN I-RELATED"/>
    <property type="match status" value="1"/>
</dbReference>
<organism evidence="10 11">
    <name type="scientific">Actimicrobium antarcticum</name>
    <dbReference type="NCBI Taxonomy" id="1051899"/>
    <lineage>
        <taxon>Bacteria</taxon>
        <taxon>Pseudomonadati</taxon>
        <taxon>Pseudomonadota</taxon>
        <taxon>Betaproteobacteria</taxon>
        <taxon>Burkholderiales</taxon>
        <taxon>Oxalobacteraceae</taxon>
        <taxon>Actimicrobium</taxon>
    </lineage>
</organism>
<evidence type="ECO:0000256" key="5">
    <source>
        <dbReference type="ARBA" id="ARBA00022519"/>
    </source>
</evidence>
<evidence type="ECO:0000256" key="6">
    <source>
        <dbReference type="ARBA" id="ARBA00022692"/>
    </source>
</evidence>
<evidence type="ECO:0000256" key="2">
    <source>
        <dbReference type="ARBA" id="ARBA00008358"/>
    </source>
</evidence>
<name>A0ABP7T270_9BURK</name>
<gene>
    <name evidence="10" type="ORF">GCM10022212_15320</name>
</gene>
<keyword evidence="4" id="KW-0488">Methylation</keyword>
<evidence type="ECO:0000256" key="3">
    <source>
        <dbReference type="ARBA" id="ARBA00022475"/>
    </source>
</evidence>
<dbReference type="NCBIfam" id="TIGR02532">
    <property type="entry name" value="IV_pilin_GFxxxE"/>
    <property type="match status" value="1"/>
</dbReference>
<evidence type="ECO:0000313" key="10">
    <source>
        <dbReference type="EMBL" id="GAA4019874.1"/>
    </source>
</evidence>
<evidence type="ECO:0000256" key="8">
    <source>
        <dbReference type="ARBA" id="ARBA00023136"/>
    </source>
</evidence>
<protein>
    <recommendedName>
        <fullName evidence="12">Type IV pilus modification protein PilV</fullName>
    </recommendedName>
</protein>